<accession>A0A553HRV9</accession>
<proteinExistence type="predicted"/>
<dbReference type="EMBL" id="VFLP01000053">
    <property type="protein sequence ID" value="TRX90692.1"/>
    <property type="molecule type" value="Genomic_DNA"/>
</dbReference>
<feature type="region of interest" description="Disordered" evidence="1">
    <location>
        <begin position="47"/>
        <end position="73"/>
    </location>
</feature>
<protein>
    <recommendedName>
        <fullName evidence="4">SnoaL-like domain-containing protein</fullName>
    </recommendedName>
</protein>
<reference evidence="3" key="1">
    <citation type="submission" date="2019-06" db="EMBL/GenBank/DDBJ databases">
        <title>Draft genome sequence of the griseofulvin-producing fungus Xylaria cubensis strain G536.</title>
        <authorList>
            <person name="Mead M.E."/>
            <person name="Raja H.A."/>
            <person name="Steenwyk J.L."/>
            <person name="Knowles S.L."/>
            <person name="Oberlies N.H."/>
            <person name="Rokas A."/>
        </authorList>
    </citation>
    <scope>NUCLEOTIDE SEQUENCE [LARGE SCALE GENOMIC DNA]</scope>
    <source>
        <strain evidence="3">G536</strain>
    </source>
</reference>
<evidence type="ECO:0000313" key="3">
    <source>
        <dbReference type="Proteomes" id="UP000319160"/>
    </source>
</evidence>
<dbReference type="Gene3D" id="3.10.450.50">
    <property type="match status" value="2"/>
</dbReference>
<evidence type="ECO:0000313" key="2">
    <source>
        <dbReference type="EMBL" id="TRX90692.1"/>
    </source>
</evidence>
<dbReference type="Proteomes" id="UP000319160">
    <property type="component" value="Unassembled WGS sequence"/>
</dbReference>
<dbReference type="InterPro" id="IPR032710">
    <property type="entry name" value="NTF2-like_dom_sf"/>
</dbReference>
<gene>
    <name evidence="2" type="ORF">FHL15_008467</name>
</gene>
<evidence type="ECO:0008006" key="4">
    <source>
        <dbReference type="Google" id="ProtNLM"/>
    </source>
</evidence>
<dbReference type="SUPFAM" id="SSF54427">
    <property type="entry name" value="NTF2-like"/>
    <property type="match status" value="2"/>
</dbReference>
<organism evidence="2 3">
    <name type="scientific">Xylaria flabelliformis</name>
    <dbReference type="NCBI Taxonomy" id="2512241"/>
    <lineage>
        <taxon>Eukaryota</taxon>
        <taxon>Fungi</taxon>
        <taxon>Dikarya</taxon>
        <taxon>Ascomycota</taxon>
        <taxon>Pezizomycotina</taxon>
        <taxon>Sordariomycetes</taxon>
        <taxon>Xylariomycetidae</taxon>
        <taxon>Xylariales</taxon>
        <taxon>Xylariaceae</taxon>
        <taxon>Xylaria</taxon>
    </lineage>
</organism>
<dbReference type="AlphaFoldDB" id="A0A553HRV9"/>
<sequence length="458" mass="51020">MDEERTISLVFGSNFSLGSEHYDTENAYSIGINPFEDRLRAIKGKRSLGDRDAQNHAATNSTHAMLTSHPGKRQDKHVITKTRIITTHAIDTLHNGFDWILKQPRFHLEITGVGLELGNGDLEDGARRGIHQDCRELSEFKMFPLNFGVLIAATLLGTTTASRLPEQISRTEHSLYPRIADTSHASQQLVQLLTRYYTAKSLYRVDEWAGFFDPNLAVYADTTLGLVAPQPGVNKFLHDIVEQYWQPNGTSYPLKIIGDTDGAVVVFVNTPQLFGAEIRVITSLDFKDGKILRQVDHWDGRRNPASDGRVPDDQYPEDFAYELSLNKTNRLFGSVVQKFHAAVSAANTSLATSLLSYDAVLEDFSLRARIEGRLAIGRYFDRALKSVPYGAGSSLRHMVGSSQGGGYEWVDNSTTRRTGITAIELNSDGLITQITTIWDTLKMTEQGLQELTELSLEP</sequence>
<keyword evidence="3" id="KW-1185">Reference proteome</keyword>
<evidence type="ECO:0000256" key="1">
    <source>
        <dbReference type="SAM" id="MobiDB-lite"/>
    </source>
</evidence>
<comment type="caution">
    <text evidence="2">The sequence shown here is derived from an EMBL/GenBank/DDBJ whole genome shotgun (WGS) entry which is preliminary data.</text>
</comment>
<name>A0A553HRV9_9PEZI</name>
<feature type="compositionally biased region" description="Polar residues" evidence="1">
    <location>
        <begin position="56"/>
        <end position="65"/>
    </location>
</feature>
<dbReference type="OrthoDB" id="4802566at2759"/>